<evidence type="ECO:0000256" key="1">
    <source>
        <dbReference type="SAM" id="MobiDB-lite"/>
    </source>
</evidence>
<gene>
    <name evidence="4" type="ORF">OUO13_16570</name>
</gene>
<feature type="signal peptide" evidence="2">
    <location>
        <begin position="1"/>
        <end position="28"/>
    </location>
</feature>
<dbReference type="InterPro" id="IPR025392">
    <property type="entry name" value="DUF4124"/>
</dbReference>
<keyword evidence="5" id="KW-1185">Reference proteome</keyword>
<name>A0A9X3ELY3_9GAMM</name>
<evidence type="ECO:0000259" key="3">
    <source>
        <dbReference type="Pfam" id="PF13511"/>
    </source>
</evidence>
<accession>A0A9X3ELY3</accession>
<sequence length="180" mass="20236">MKITRLASLWLTSLMVMTGALVAPAALAGQYNLCIDASGRHSYTQDPCPTGQKSIVRQYESTPPPKADDSSKPADTTNRISTENPQYQAVRDGNRQRELERRLLQLQRQLADSEQKMAAELQPMEADRDAIAGNNKTNRRAVVELSIADTRSRYQKYQDYVRSQIDEVKKELAALKARNP</sequence>
<dbReference type="Pfam" id="PF13511">
    <property type="entry name" value="DUF4124"/>
    <property type="match status" value="1"/>
</dbReference>
<dbReference type="EMBL" id="JAPNOA010000056">
    <property type="protein sequence ID" value="MCY0966796.1"/>
    <property type="molecule type" value="Genomic_DNA"/>
</dbReference>
<feature type="chain" id="PRO_5040788765" evidence="2">
    <location>
        <begin position="29"/>
        <end position="180"/>
    </location>
</feature>
<dbReference type="Proteomes" id="UP001150830">
    <property type="component" value="Unassembled WGS sequence"/>
</dbReference>
<protein>
    <submittedName>
        <fullName evidence="4">DUF4124 domain-containing protein</fullName>
    </submittedName>
</protein>
<evidence type="ECO:0000313" key="5">
    <source>
        <dbReference type="Proteomes" id="UP001150830"/>
    </source>
</evidence>
<feature type="compositionally biased region" description="Polar residues" evidence="1">
    <location>
        <begin position="73"/>
        <end position="87"/>
    </location>
</feature>
<evidence type="ECO:0000313" key="4">
    <source>
        <dbReference type="EMBL" id="MCY0966796.1"/>
    </source>
</evidence>
<comment type="caution">
    <text evidence="4">The sequence shown here is derived from an EMBL/GenBank/DDBJ whole genome shotgun (WGS) entry which is preliminary data.</text>
</comment>
<dbReference type="RefSeq" id="WP_283174992.1">
    <property type="nucleotide sequence ID" value="NZ_JAPNOA010000056.1"/>
</dbReference>
<feature type="domain" description="DUF4124" evidence="3">
    <location>
        <begin position="20"/>
        <end position="71"/>
    </location>
</feature>
<dbReference type="AlphaFoldDB" id="A0A9X3ELY3"/>
<evidence type="ECO:0000256" key="2">
    <source>
        <dbReference type="SAM" id="SignalP"/>
    </source>
</evidence>
<proteinExistence type="predicted"/>
<feature type="region of interest" description="Disordered" evidence="1">
    <location>
        <begin position="59"/>
        <end position="95"/>
    </location>
</feature>
<reference evidence="4" key="1">
    <citation type="submission" date="2022-11" db="EMBL/GenBank/DDBJ databases">
        <title>Parathalassolutuus dongxingensis gen. nov., sp. nov., a novel member of family Oceanospirillaceae isolated from a coastal shrimp pond in Guangxi, China.</title>
        <authorList>
            <person name="Chen H."/>
        </authorList>
    </citation>
    <scope>NUCLEOTIDE SEQUENCE</scope>
    <source>
        <strain evidence="4">G-43</strain>
    </source>
</reference>
<keyword evidence="2" id="KW-0732">Signal</keyword>
<organism evidence="4 5">
    <name type="scientific">Parathalassolituus penaei</name>
    <dbReference type="NCBI Taxonomy" id="2997323"/>
    <lineage>
        <taxon>Bacteria</taxon>
        <taxon>Pseudomonadati</taxon>
        <taxon>Pseudomonadota</taxon>
        <taxon>Gammaproteobacteria</taxon>
        <taxon>Oceanospirillales</taxon>
        <taxon>Oceanospirillaceae</taxon>
        <taxon>Parathalassolituus</taxon>
    </lineage>
</organism>